<reference evidence="2 5" key="3">
    <citation type="submission" date="2020-02" db="EMBL/GenBank/DDBJ databases">
        <title>Newly sequenced genome of strain CSTR1 showed variability in Candidatus Kuenenia stuttgartiensis genomes.</title>
        <authorList>
            <person name="Ding C."/>
            <person name="Adrian L."/>
        </authorList>
    </citation>
    <scope>NUCLEOTIDE SEQUENCE [LARGE SCALE GENOMIC DNA]</scope>
    <source>
        <strain evidence="2 5">CSTR1</strain>
    </source>
</reference>
<dbReference type="PANTHER" id="PTHR48094:SF12">
    <property type="entry name" value="PARKINSON DISEASE PROTEIN 7 HOMOLOG"/>
    <property type="match status" value="1"/>
</dbReference>
<reference evidence="4" key="1">
    <citation type="submission" date="2017-10" db="EMBL/GenBank/DDBJ databases">
        <authorList>
            <person name="Frank J."/>
        </authorList>
    </citation>
    <scope>NUCLEOTIDE SEQUENCE [LARGE SCALE GENOMIC DNA]</scope>
</reference>
<dbReference type="Gene3D" id="3.40.50.880">
    <property type="match status" value="1"/>
</dbReference>
<evidence type="ECO:0000313" key="2">
    <source>
        <dbReference type="EMBL" id="QII13733.1"/>
    </source>
</evidence>
<dbReference type="CDD" id="cd03135">
    <property type="entry name" value="GATase1_DJ-1"/>
    <property type="match status" value="1"/>
</dbReference>
<keyword evidence="4" id="KW-1185">Reference proteome</keyword>
<evidence type="ECO:0000313" key="4">
    <source>
        <dbReference type="Proteomes" id="UP000221734"/>
    </source>
</evidence>
<evidence type="ECO:0000259" key="1">
    <source>
        <dbReference type="Pfam" id="PF01965"/>
    </source>
</evidence>
<dbReference type="AlphaFoldDB" id="A0A2C9CHA8"/>
<evidence type="ECO:0000313" key="3">
    <source>
        <dbReference type="EMBL" id="SOH05134.1"/>
    </source>
</evidence>
<dbReference type="Proteomes" id="UP000221734">
    <property type="component" value="Chromosome Kuenenia_stuttgartiensis_MBR1"/>
</dbReference>
<dbReference type="GO" id="GO:0005737">
    <property type="term" value="C:cytoplasm"/>
    <property type="evidence" value="ECO:0007669"/>
    <property type="project" value="TreeGrafter"/>
</dbReference>
<dbReference type="KEGG" id="kst:KSMBR1_2647"/>
<gene>
    <name evidence="2" type="ORF">KsCSTR_43540</name>
    <name evidence="3" type="ORF">KSMBR1_2647</name>
</gene>
<reference evidence="3" key="2">
    <citation type="submission" date="2017-10" db="EMBL/GenBank/DDBJ databases">
        <authorList>
            <person name="Banno H."/>
            <person name="Chua N.-H."/>
        </authorList>
    </citation>
    <scope>NUCLEOTIDE SEQUENCE [LARGE SCALE GENOMIC DNA]</scope>
    <source>
        <strain evidence="3">Kuenenia_mbr1_ru-nijmegen</strain>
    </source>
</reference>
<dbReference type="InterPro" id="IPR029062">
    <property type="entry name" value="Class_I_gatase-like"/>
</dbReference>
<evidence type="ECO:0000313" key="5">
    <source>
        <dbReference type="Proteomes" id="UP000501926"/>
    </source>
</evidence>
<feature type="domain" description="DJ-1/PfpI" evidence="1">
    <location>
        <begin position="38"/>
        <end position="201"/>
    </location>
</feature>
<protein>
    <recommendedName>
        <fullName evidence="1">DJ-1/PfpI domain-containing protein</fullName>
    </recommendedName>
</protein>
<dbReference type="RefSeq" id="WP_197705202.1">
    <property type="nucleotide sequence ID" value="NZ_CP049055.1"/>
</dbReference>
<accession>A0A2C9CHA8</accession>
<proteinExistence type="predicted"/>
<sequence>MKKTFLVYRLALIPFILFTFCSVINSKEAHAMQSIKGKKVVIIIAKNNFRDEELLEPKAILEKNGAAVTIASSSLKESKGMLGAKVSPDILFTDIAVGDYDAVIFVGGTGSSEYWDNPTAHTIAKEANKVNKIVGAICIAPVTLAKAGLLKGKKATTYSSTVNDIKSEGANYTGEGVERDGNIITADGPASAKKFGEAIVKALQK</sequence>
<dbReference type="SUPFAM" id="SSF52317">
    <property type="entry name" value="Class I glutamine amidotransferase-like"/>
    <property type="match status" value="1"/>
</dbReference>
<organism evidence="3 4">
    <name type="scientific">Kuenenia stuttgartiensis</name>
    <dbReference type="NCBI Taxonomy" id="174633"/>
    <lineage>
        <taxon>Bacteria</taxon>
        <taxon>Pseudomonadati</taxon>
        <taxon>Planctomycetota</taxon>
        <taxon>Candidatus Brocadiia</taxon>
        <taxon>Candidatus Brocadiales</taxon>
        <taxon>Candidatus Brocadiaceae</taxon>
        <taxon>Candidatus Kuenenia</taxon>
    </lineage>
</organism>
<dbReference type="InterPro" id="IPR050325">
    <property type="entry name" value="Prot/Nucl_acid_deglycase"/>
</dbReference>
<name>A0A2C9CHA8_KUEST</name>
<dbReference type="EMBL" id="CP049055">
    <property type="protein sequence ID" value="QII13733.1"/>
    <property type="molecule type" value="Genomic_DNA"/>
</dbReference>
<dbReference type="Pfam" id="PF01965">
    <property type="entry name" value="DJ-1_PfpI"/>
    <property type="match status" value="1"/>
</dbReference>
<dbReference type="PANTHER" id="PTHR48094">
    <property type="entry name" value="PROTEIN/NUCLEIC ACID DEGLYCASE DJ-1-RELATED"/>
    <property type="match status" value="1"/>
</dbReference>
<dbReference type="EMBL" id="LT934425">
    <property type="protein sequence ID" value="SOH05134.1"/>
    <property type="molecule type" value="Genomic_DNA"/>
</dbReference>
<dbReference type="InterPro" id="IPR002818">
    <property type="entry name" value="DJ-1/PfpI"/>
</dbReference>
<dbReference type="Proteomes" id="UP000501926">
    <property type="component" value="Chromosome"/>
</dbReference>